<sequence>MPARDPAASPHNLPTVGAGPGTSPTMSTHGHPHPSGHPFLSPSSSAFSTRSNSGPEYGSLSDSPVLPQREGIMAHLLRRVSGAGDNHNGERSADAGSSGFRLDHGNGHTNGGDESRPTSPDALKHLSTSSHAIRDSSNRLASLSFTRPRNFSFSSAASGDAYSPSRASARHPVPGGTSGSNHQPVARSHLNPAFSGPIREEISPPKGSIPGSASNVGRSGLSMMMEREGEKRRQASALAPAALPPSPRSIPPISSASSEELDKTPMPRPARLASSITSESEGEATPTSRTVPLAENISDEGRENDSSALRRFLAAEVEREDVELGPSENTPLLGRQRTSRWVDRARQDLRYARRRASKITAQDVARECIVEPIKTIPSVILGVLLNVLDGVSYGMILFPANPAFTDFGSLGVSMFFMSCVVSQLIFSLGGSIFPGGNGSMMIEAVPFFHILVNIIQIEIGDDVASVVATTMVSFAFSSVLTGFVFFALGAFKLGSYIGYFPRHILVGCIGGVGIFLIETGLEVSRGLKEEGFEYNLATLKLFFQSTHVIALWTLPLLLAILLRVITHFYHHQLVFPAYFFIIPIIFYITVAIGGWSFDELRESGWVFDVGKDTQAWWKFYTLFDFKKTNWGAFWAAMPTQLALVFFGILHVPLNVPALGVSLVEDNVKLDRELVAHGFSNLAAGLAGTVPNYLTYVNTVLFYRCGGGSRLSGLMLAIATAAIMLVGPTIIGYLPVTLVGALIFVLGIDLTIEAVWDTRNRVNKLEYITIWAIAIGMTIWDFVIGLLFGIILACVFFVVQNSRRRAIRAVFSGSTAKSTVRRPRPQRAFLQQVGSQSYIMKLQGFLFFGTITLVEDEIRKLLDLAIWQHNPIRFLVIDLTLVHGLDFSGAEAFVRVQRLLAAKDVLLILCGAAPTGQVGTALQSVDLWSDKEGVRVEVFASLNDALEWTENAYLTAFYENQKANEVESARQIDFPKIARPPFSLAESFENSPRRTHLAKAGGDTLPRTYAEAATPEPAEADWKQPLPLLLQTLGAYVKDTEASSDLFKELLPYFTQVPITAGQTMWKQGDPADALYLIEIGSLRATYAYDDHRRLVQETMVAGTMAGDLSTLSDTPRNATVMAERDGLLWKLDKEALRSLEKARPDVAREFIHIVLKAVAEEQDVLASHLITEVKAWNWKKIENKRERAYACQEKSVLEARHEGNITSRVEPTLRP</sequence>
<dbReference type="OrthoDB" id="409725at2759"/>
<feature type="transmembrane region" description="Helical" evidence="9">
    <location>
        <begin position="541"/>
        <end position="565"/>
    </location>
</feature>
<keyword evidence="6 9" id="KW-1133">Transmembrane helix</keyword>
<dbReference type="GO" id="GO:0000329">
    <property type="term" value="C:fungal-type vacuole membrane"/>
    <property type="evidence" value="ECO:0007669"/>
    <property type="project" value="UniProtKB-ARBA"/>
</dbReference>
<dbReference type="InterPro" id="IPR018490">
    <property type="entry name" value="cNMP-bd_dom_sf"/>
</dbReference>
<dbReference type="Pfam" id="PF01740">
    <property type="entry name" value="STAS"/>
    <property type="match status" value="1"/>
</dbReference>
<evidence type="ECO:0008006" key="14">
    <source>
        <dbReference type="Google" id="ProtNLM"/>
    </source>
</evidence>
<keyword evidence="2" id="KW-0813">Transport</keyword>
<keyword evidence="7 9" id="KW-0472">Membrane</keyword>
<feature type="region of interest" description="Disordered" evidence="8">
    <location>
        <begin position="1"/>
        <end position="68"/>
    </location>
</feature>
<dbReference type="InterPro" id="IPR002645">
    <property type="entry name" value="STAS_dom"/>
</dbReference>
<keyword evidence="5" id="KW-0029">Amino-acid transport</keyword>
<evidence type="ECO:0000256" key="4">
    <source>
        <dbReference type="ARBA" id="ARBA00022692"/>
    </source>
</evidence>
<feature type="transmembrane region" description="Helical" evidence="9">
    <location>
        <begin position="503"/>
        <end position="521"/>
    </location>
</feature>
<dbReference type="Pfam" id="PF00916">
    <property type="entry name" value="Sulfate_transp"/>
    <property type="match status" value="1"/>
</dbReference>
<dbReference type="Gene3D" id="2.60.120.10">
    <property type="entry name" value="Jelly Rolls"/>
    <property type="match status" value="1"/>
</dbReference>
<evidence type="ECO:0000313" key="13">
    <source>
        <dbReference type="Proteomes" id="UP000279259"/>
    </source>
</evidence>
<reference evidence="12 13" key="1">
    <citation type="submission" date="2018-11" db="EMBL/GenBank/DDBJ databases">
        <title>Genome sequence of Saitozyma podzolica DSM 27192.</title>
        <authorList>
            <person name="Aliyu H."/>
            <person name="Gorte O."/>
            <person name="Ochsenreither K."/>
        </authorList>
    </citation>
    <scope>NUCLEOTIDE SEQUENCE [LARGE SCALE GENOMIC DNA]</scope>
    <source>
        <strain evidence="12 13">DSM 27192</strain>
    </source>
</reference>
<evidence type="ECO:0000256" key="6">
    <source>
        <dbReference type="ARBA" id="ARBA00022989"/>
    </source>
</evidence>
<dbReference type="FunFam" id="3.30.750.24:FF:000012">
    <property type="entry name" value="Sulfate transporter family protein"/>
    <property type="match status" value="1"/>
</dbReference>
<feature type="domain" description="STAS" evidence="11">
    <location>
        <begin position="838"/>
        <end position="948"/>
    </location>
</feature>
<feature type="domain" description="Cyclic nucleotide-binding" evidence="10">
    <location>
        <begin position="1052"/>
        <end position="1157"/>
    </location>
</feature>
<feature type="transmembrane region" description="Helical" evidence="9">
    <location>
        <begin position="767"/>
        <end position="798"/>
    </location>
</feature>
<accession>A0A427XRV8</accession>
<name>A0A427XRV8_9TREE</name>
<organism evidence="12 13">
    <name type="scientific">Saitozyma podzolica</name>
    <dbReference type="NCBI Taxonomy" id="1890683"/>
    <lineage>
        <taxon>Eukaryota</taxon>
        <taxon>Fungi</taxon>
        <taxon>Dikarya</taxon>
        <taxon>Basidiomycota</taxon>
        <taxon>Agaricomycotina</taxon>
        <taxon>Tremellomycetes</taxon>
        <taxon>Tremellales</taxon>
        <taxon>Trimorphomycetaceae</taxon>
        <taxon>Saitozyma</taxon>
    </lineage>
</organism>
<keyword evidence="13" id="KW-1185">Reference proteome</keyword>
<evidence type="ECO:0000256" key="5">
    <source>
        <dbReference type="ARBA" id="ARBA00022970"/>
    </source>
</evidence>
<dbReference type="InterPro" id="IPR036513">
    <property type="entry name" value="STAS_dom_sf"/>
</dbReference>
<feature type="compositionally biased region" description="Low complexity" evidence="8">
    <location>
        <begin position="36"/>
        <end position="45"/>
    </location>
</feature>
<dbReference type="EMBL" id="RSCD01000029">
    <property type="protein sequence ID" value="RSH81570.1"/>
    <property type="molecule type" value="Genomic_DNA"/>
</dbReference>
<feature type="transmembrane region" description="Helical" evidence="9">
    <location>
        <begin position="577"/>
        <end position="597"/>
    </location>
</feature>
<dbReference type="CDD" id="cd00038">
    <property type="entry name" value="CAP_ED"/>
    <property type="match status" value="1"/>
</dbReference>
<dbReference type="InterPro" id="IPR052706">
    <property type="entry name" value="Membrane-Transporter-like"/>
</dbReference>
<evidence type="ECO:0000313" key="12">
    <source>
        <dbReference type="EMBL" id="RSH81570.1"/>
    </source>
</evidence>
<comment type="caution">
    <text evidence="12">The sequence shown here is derived from an EMBL/GenBank/DDBJ whole genome shotgun (WGS) entry which is preliminary data.</text>
</comment>
<gene>
    <name evidence="12" type="ORF">EHS25_006192</name>
</gene>
<keyword evidence="4 9" id="KW-0812">Transmembrane</keyword>
<dbReference type="PROSITE" id="PS50801">
    <property type="entry name" value="STAS"/>
    <property type="match status" value="1"/>
</dbReference>
<dbReference type="Pfam" id="PF00027">
    <property type="entry name" value="cNMP_binding"/>
    <property type="match status" value="1"/>
</dbReference>
<evidence type="ECO:0000256" key="9">
    <source>
        <dbReference type="SAM" id="Phobius"/>
    </source>
</evidence>
<feature type="transmembrane region" description="Helical" evidence="9">
    <location>
        <begin position="376"/>
        <end position="398"/>
    </location>
</feature>
<dbReference type="InterPro" id="IPR011547">
    <property type="entry name" value="SLC26A/SulP_dom"/>
</dbReference>
<evidence type="ECO:0000256" key="3">
    <source>
        <dbReference type="ARBA" id="ARBA00022554"/>
    </source>
</evidence>
<dbReference type="PANTHER" id="PTHR43310:SF4">
    <property type="entry name" value="AFR304WP"/>
    <property type="match status" value="1"/>
</dbReference>
<evidence type="ECO:0000256" key="7">
    <source>
        <dbReference type="ARBA" id="ARBA00023136"/>
    </source>
</evidence>
<dbReference type="PROSITE" id="PS50042">
    <property type="entry name" value="CNMP_BINDING_3"/>
    <property type="match status" value="1"/>
</dbReference>
<feature type="compositionally biased region" description="Basic and acidic residues" evidence="8">
    <location>
        <begin position="101"/>
        <end position="116"/>
    </location>
</feature>
<dbReference type="Gene3D" id="3.30.750.24">
    <property type="entry name" value="STAS domain"/>
    <property type="match status" value="1"/>
</dbReference>
<evidence type="ECO:0000259" key="10">
    <source>
        <dbReference type="PROSITE" id="PS50042"/>
    </source>
</evidence>
<dbReference type="InterPro" id="IPR000595">
    <property type="entry name" value="cNMP-bd_dom"/>
</dbReference>
<dbReference type="SUPFAM" id="SSF52091">
    <property type="entry name" value="SpoIIaa-like"/>
    <property type="match status" value="1"/>
</dbReference>
<feature type="region of interest" description="Disordered" evidence="8">
    <location>
        <begin position="154"/>
        <end position="305"/>
    </location>
</feature>
<dbReference type="AlphaFoldDB" id="A0A427XRV8"/>
<feature type="transmembrane region" description="Helical" evidence="9">
    <location>
        <begin position="410"/>
        <end position="433"/>
    </location>
</feature>
<dbReference type="CDD" id="cd07042">
    <property type="entry name" value="STAS_SulP_like_sulfate_transporter"/>
    <property type="match status" value="1"/>
</dbReference>
<feature type="transmembrane region" description="Helical" evidence="9">
    <location>
        <begin position="471"/>
        <end position="491"/>
    </location>
</feature>
<dbReference type="PANTHER" id="PTHR43310">
    <property type="entry name" value="SULFATE TRANSPORTER YBAR-RELATED"/>
    <property type="match status" value="1"/>
</dbReference>
<protein>
    <recommendedName>
        <fullName evidence="14">STAS domain-containing protein</fullName>
    </recommendedName>
</protein>
<dbReference type="Proteomes" id="UP000279259">
    <property type="component" value="Unassembled WGS sequence"/>
</dbReference>
<dbReference type="SUPFAM" id="SSF51206">
    <property type="entry name" value="cAMP-binding domain-like"/>
    <property type="match status" value="1"/>
</dbReference>
<evidence type="ECO:0000256" key="2">
    <source>
        <dbReference type="ARBA" id="ARBA00022448"/>
    </source>
</evidence>
<dbReference type="GO" id="GO:0034490">
    <property type="term" value="P:basic amino acid transmembrane import into vacuole"/>
    <property type="evidence" value="ECO:0007669"/>
    <property type="project" value="UniProtKB-ARBA"/>
</dbReference>
<comment type="subcellular location">
    <subcellularLocation>
        <location evidence="1">Vacuole membrane</location>
        <topology evidence="1">Multi-pass membrane protein</topology>
    </subcellularLocation>
</comment>
<keyword evidence="3" id="KW-0926">Vacuole</keyword>
<evidence type="ECO:0000259" key="11">
    <source>
        <dbReference type="PROSITE" id="PS50801"/>
    </source>
</evidence>
<feature type="compositionally biased region" description="Polar residues" evidence="8">
    <location>
        <begin position="274"/>
        <end position="290"/>
    </location>
</feature>
<dbReference type="InterPro" id="IPR014710">
    <property type="entry name" value="RmlC-like_jellyroll"/>
</dbReference>
<dbReference type="SMART" id="SM00100">
    <property type="entry name" value="cNMP"/>
    <property type="match status" value="1"/>
</dbReference>
<proteinExistence type="predicted"/>
<evidence type="ECO:0000256" key="8">
    <source>
        <dbReference type="SAM" id="MobiDB-lite"/>
    </source>
</evidence>
<feature type="region of interest" description="Disordered" evidence="8">
    <location>
        <begin position="82"/>
        <end position="131"/>
    </location>
</feature>
<dbReference type="STRING" id="1890683.A0A427XRV8"/>
<evidence type="ECO:0000256" key="1">
    <source>
        <dbReference type="ARBA" id="ARBA00004128"/>
    </source>
</evidence>
<feature type="transmembrane region" description="Helical" evidence="9">
    <location>
        <begin position="710"/>
        <end position="730"/>
    </location>
</feature>